<evidence type="ECO:0000313" key="1">
    <source>
        <dbReference type="EMBL" id="EMO64931.1"/>
    </source>
</evidence>
<accession>M6WBU9</accession>
<organism evidence="1 2">
    <name type="scientific">Leptospira borgpetersenii serovar Pomona str. 200901868</name>
    <dbReference type="NCBI Taxonomy" id="1192866"/>
    <lineage>
        <taxon>Bacteria</taxon>
        <taxon>Pseudomonadati</taxon>
        <taxon>Spirochaetota</taxon>
        <taxon>Spirochaetia</taxon>
        <taxon>Leptospirales</taxon>
        <taxon>Leptospiraceae</taxon>
        <taxon>Leptospira</taxon>
    </lineage>
</organism>
<dbReference type="EMBL" id="AKWF02000018">
    <property type="protein sequence ID" value="EMO64931.1"/>
    <property type="molecule type" value="Genomic_DNA"/>
</dbReference>
<sequence>MFHGNLKECQVILERAYYFNVSSAVEIPDSFFCRKLEFELCKSILKCGNYDKSRFYEQILKVGTPTFRKF</sequence>
<reference evidence="1 2" key="1">
    <citation type="submission" date="2013-01" db="EMBL/GenBank/DDBJ databases">
        <authorList>
            <person name="Harkins D.M."/>
            <person name="Durkin A.S."/>
            <person name="Brinkac L.M."/>
            <person name="Haft D.H."/>
            <person name="Selengut J.D."/>
            <person name="Sanka R."/>
            <person name="DePew J."/>
            <person name="Purushe J."/>
            <person name="Picardeau M."/>
            <person name="Werts C."/>
            <person name="Goarant C."/>
            <person name="Vinetz J.M."/>
            <person name="Sutton G.G."/>
            <person name="Nierman W.C."/>
            <person name="Fouts D.E."/>
        </authorList>
    </citation>
    <scope>NUCLEOTIDE SEQUENCE [LARGE SCALE GENOMIC DNA]</scope>
    <source>
        <strain evidence="1 2">200901868</strain>
    </source>
</reference>
<dbReference type="AlphaFoldDB" id="M6WBU9"/>
<comment type="caution">
    <text evidence="1">The sequence shown here is derived from an EMBL/GenBank/DDBJ whole genome shotgun (WGS) entry which is preliminary data.</text>
</comment>
<feature type="non-terminal residue" evidence="1">
    <location>
        <position position="70"/>
    </location>
</feature>
<gene>
    <name evidence="1" type="ORF">LEP1GSC133_2649</name>
</gene>
<proteinExistence type="predicted"/>
<evidence type="ECO:0000313" key="2">
    <source>
        <dbReference type="Proteomes" id="UP000012159"/>
    </source>
</evidence>
<dbReference type="Proteomes" id="UP000012159">
    <property type="component" value="Unassembled WGS sequence"/>
</dbReference>
<name>M6WBU9_LEPBO</name>
<protein>
    <submittedName>
        <fullName evidence="1">Uncharacterized protein</fullName>
    </submittedName>
</protein>